<dbReference type="PANTHER" id="PTHR43792">
    <property type="entry name" value="GNAT FAMILY, PUTATIVE (AFU_ORTHOLOGUE AFUA_3G00765)-RELATED-RELATED"/>
    <property type="match status" value="1"/>
</dbReference>
<feature type="domain" description="N-acetyltransferase" evidence="1">
    <location>
        <begin position="40"/>
        <end position="206"/>
    </location>
</feature>
<dbReference type="InterPro" id="IPR016181">
    <property type="entry name" value="Acyl_CoA_acyltransferase"/>
</dbReference>
<dbReference type="PROSITE" id="PS51186">
    <property type="entry name" value="GNAT"/>
    <property type="match status" value="1"/>
</dbReference>
<organism evidence="2 3">
    <name type="scientific">Desulfopila aestuarii DSM 18488</name>
    <dbReference type="NCBI Taxonomy" id="1121416"/>
    <lineage>
        <taxon>Bacteria</taxon>
        <taxon>Pseudomonadati</taxon>
        <taxon>Thermodesulfobacteriota</taxon>
        <taxon>Desulfobulbia</taxon>
        <taxon>Desulfobulbales</taxon>
        <taxon>Desulfocapsaceae</taxon>
        <taxon>Desulfopila</taxon>
    </lineage>
</organism>
<dbReference type="RefSeq" id="WP_073617203.1">
    <property type="nucleotide sequence ID" value="NZ_FRFE01000067.1"/>
</dbReference>
<name>A0A1M7YM04_9BACT</name>
<accession>A0A1M7YM04</accession>
<proteinExistence type="predicted"/>
<dbReference type="Gene3D" id="3.40.630.30">
    <property type="match status" value="1"/>
</dbReference>
<dbReference type="OrthoDB" id="9801656at2"/>
<evidence type="ECO:0000259" key="1">
    <source>
        <dbReference type="PROSITE" id="PS51186"/>
    </source>
</evidence>
<sequence length="230" mass="26436">MTYPFLLEFCFGELVPTGYVISFLILPQTPLLSITPSERLLIQPLTYADAKVIIRIRSIPEVSRYQGWEPKEEKEIHSLVDKMNDCGLLAPGQWFQFTITEKETQRLIGDCGIHPVASDRRQVDIGVTIDPQFQKMGYATEAIHSLLDFLFKQTDTHRASASIDPRNEPSIRLFEKLRFRKEAHLVESLWFKDEWVDDLIMAILRKEWLLPNKAFQAMPVSLRSAGIAST</sequence>
<protein>
    <submittedName>
        <fullName evidence="2">Protein N-acetyltransferase, RimJ/RimL family</fullName>
    </submittedName>
</protein>
<evidence type="ECO:0000313" key="2">
    <source>
        <dbReference type="EMBL" id="SHO53651.1"/>
    </source>
</evidence>
<keyword evidence="2" id="KW-0808">Transferase</keyword>
<dbReference type="SUPFAM" id="SSF55729">
    <property type="entry name" value="Acyl-CoA N-acyltransferases (Nat)"/>
    <property type="match status" value="1"/>
</dbReference>
<dbReference type="Pfam" id="PF13302">
    <property type="entry name" value="Acetyltransf_3"/>
    <property type="match status" value="1"/>
</dbReference>
<dbReference type="STRING" id="1121416.SAMN02745220_05242"/>
<reference evidence="2 3" key="1">
    <citation type="submission" date="2016-12" db="EMBL/GenBank/DDBJ databases">
        <authorList>
            <person name="Song W.-J."/>
            <person name="Kurnit D.M."/>
        </authorList>
    </citation>
    <scope>NUCLEOTIDE SEQUENCE [LARGE SCALE GENOMIC DNA]</scope>
    <source>
        <strain evidence="2 3">DSM 18488</strain>
    </source>
</reference>
<dbReference type="InterPro" id="IPR000182">
    <property type="entry name" value="GNAT_dom"/>
</dbReference>
<dbReference type="InterPro" id="IPR051531">
    <property type="entry name" value="N-acetyltransferase"/>
</dbReference>
<dbReference type="Proteomes" id="UP000184603">
    <property type="component" value="Unassembled WGS sequence"/>
</dbReference>
<gene>
    <name evidence="2" type="ORF">SAMN02745220_05242</name>
</gene>
<dbReference type="GO" id="GO:0016747">
    <property type="term" value="F:acyltransferase activity, transferring groups other than amino-acyl groups"/>
    <property type="evidence" value="ECO:0007669"/>
    <property type="project" value="InterPro"/>
</dbReference>
<dbReference type="EMBL" id="FRFE01000067">
    <property type="protein sequence ID" value="SHO53651.1"/>
    <property type="molecule type" value="Genomic_DNA"/>
</dbReference>
<dbReference type="AlphaFoldDB" id="A0A1M7YM04"/>
<evidence type="ECO:0000313" key="3">
    <source>
        <dbReference type="Proteomes" id="UP000184603"/>
    </source>
</evidence>
<dbReference type="PANTHER" id="PTHR43792:SF1">
    <property type="entry name" value="N-ACETYLTRANSFERASE DOMAIN-CONTAINING PROTEIN"/>
    <property type="match status" value="1"/>
</dbReference>
<keyword evidence="3" id="KW-1185">Reference proteome</keyword>